<sequence>MACPELEGCRFPHQDGLFCEGFLGLVSETENVSALDGLAAQSLAGLPSFLPESCARALRSFTCQEIVPGCAHGKSLPICRSVCQAARERCGTLVLAMMPASAQQRLDCDAFVDGSWPECAERDETSDCFASSCSSGSYSLQDRPCGFCNGNEFTQLAMDVCGVCNGDNASCACDGLSVGVLDACGQCEGAATACRYLESDPRMVGFLCTACCVLVLVAAMLLIVRKRLCKHPRKCGSIPGPAVGQAVSTVAQYVADVQSGCFCSTGRLVARRPWCIIAAALLLAATCGSGLLWLQVDEDVVEIWVPFQAESVLNRDRLQALTARPPSRSVSVLLVSRSLSFSSKESLLQALAVHNTLVDIVINSTAGKRSLLGACLAPTACYDKDGGLLAGPDSILSPLQLWGFGEGALESDPDPVQQLKSAVEGTSFEAASLGQLLAWDEDRVHALRNVYVLDGSLPMKQHIEQWETAARHVAMTAEDRSPAWSVHVFSQRGLADDLEDAVDSDVNSIVLGYCLMSVYVSAFIGRHVDLQRGRGLMATAAMLSVGLATLTAFGLCAAIGVRYNATVSIAIFVIMGVGVDDSFLIVRTLEEEDDAEGPGTEERIAKALGKAGPSVLLSSTTNILAFALGAGTPMPALISFCIYTSVGMATDFAFQVTFFVAMLALDERRRRCSPSCSIIPEFCRVGRIHSCGWKGLLEALSKSLTSSAWLRSAVLLLWLTLMTGSTVVAFDLKVGLEPQELVPASSMTAAYFRQLAVLPSEAEFPEILVQHQEIADPALDLGVAPLEDASTQEGLLHLYDSLIASTDVIDSFGSFWLKTFKEAERERGSPPGWNSVSLTGKLESFMNSSEGRSLERAGAFVRTAASSGSLLATRIRLLSKDYKPWKMLSLRATVSEANLRLEKAAFVYSPSDVYREQDAVLIQNTTASLLFMLFAVLAAVFVLSFNFAMMAALTLALYSCCVHMFGWMVLTGLKLNSLSVIPLLLSVGLCVDYCAHIAHSFWHMSGSSKSRALAALQGRGPAVLHAGISTGLSQMPLAFSQSAVFTTFFIMMTGMVLVGLFHALCVLPVCLSFLPDTEGDKDCCVAGSATPPAKIGISDGGHPPL</sequence>
<keyword evidence="2" id="KW-1015">Disulfide bond</keyword>
<dbReference type="PROSITE" id="PS50038">
    <property type="entry name" value="FZ"/>
    <property type="match status" value="1"/>
</dbReference>
<evidence type="ECO:0000256" key="1">
    <source>
        <dbReference type="ARBA" id="ARBA00005585"/>
    </source>
</evidence>
<feature type="transmembrane region" description="Helical" evidence="3">
    <location>
        <begin position="955"/>
        <end position="973"/>
    </location>
</feature>
<dbReference type="Pfam" id="PF01392">
    <property type="entry name" value="Fz"/>
    <property type="match status" value="1"/>
</dbReference>
<dbReference type="PANTHER" id="PTHR10796">
    <property type="entry name" value="PATCHED-RELATED"/>
    <property type="match status" value="1"/>
</dbReference>
<keyword evidence="3" id="KW-0812">Transmembrane</keyword>
<dbReference type="InterPro" id="IPR020067">
    <property type="entry name" value="Frizzled_dom"/>
</dbReference>
<evidence type="ECO:0000313" key="7">
    <source>
        <dbReference type="Proteomes" id="UP000186817"/>
    </source>
</evidence>
<feature type="transmembrane region" description="Helical" evidence="3">
    <location>
        <begin position="567"/>
        <end position="586"/>
    </location>
</feature>
<accession>A0A1Q9CS33</accession>
<dbReference type="InterPro" id="IPR036790">
    <property type="entry name" value="Frizzled_dom_sf"/>
</dbReference>
<dbReference type="SUPFAM" id="SSF82866">
    <property type="entry name" value="Multidrug efflux transporter AcrB transmembrane domain"/>
    <property type="match status" value="2"/>
</dbReference>
<keyword evidence="7" id="KW-1185">Reference proteome</keyword>
<dbReference type="InterPro" id="IPR000731">
    <property type="entry name" value="SSD"/>
</dbReference>
<dbReference type="InterPro" id="IPR051697">
    <property type="entry name" value="Patched_domain-protein"/>
</dbReference>
<comment type="caution">
    <text evidence="6">The sequence shown here is derived from an EMBL/GenBank/DDBJ whole genome shotgun (WGS) entry which is preliminary data.</text>
</comment>
<dbReference type="CDD" id="cd07066">
    <property type="entry name" value="CRD_FZ"/>
    <property type="match status" value="1"/>
</dbReference>
<dbReference type="OMA" id="TFFLGWF"/>
<comment type="similarity">
    <text evidence="1">Belongs to the patched family.</text>
</comment>
<evidence type="ECO:0000259" key="5">
    <source>
        <dbReference type="PROSITE" id="PS50156"/>
    </source>
</evidence>
<proteinExistence type="inferred from homology"/>
<gene>
    <name evidence="6" type="primary">Ptchd3</name>
    <name evidence="6" type="ORF">AK812_SmicGene33261</name>
</gene>
<dbReference type="Gene3D" id="1.10.2000.10">
    <property type="entry name" value="Frizzled cysteine-rich domain"/>
    <property type="match status" value="1"/>
</dbReference>
<dbReference type="EMBL" id="LSRX01000960">
    <property type="protein sequence ID" value="OLP85715.1"/>
    <property type="molecule type" value="Genomic_DNA"/>
</dbReference>
<protein>
    <submittedName>
        <fullName evidence="6">Patched domain-containing protein 3</fullName>
    </submittedName>
</protein>
<feature type="transmembrane region" description="Helical" evidence="3">
    <location>
        <begin position="536"/>
        <end position="561"/>
    </location>
</feature>
<keyword evidence="3" id="KW-1133">Transmembrane helix</keyword>
<dbReference type="SUPFAM" id="SSF63501">
    <property type="entry name" value="Frizzled cysteine-rich domain"/>
    <property type="match status" value="1"/>
</dbReference>
<feature type="transmembrane region" description="Helical" evidence="3">
    <location>
        <begin position="203"/>
        <end position="224"/>
    </location>
</feature>
<reference evidence="6 7" key="1">
    <citation type="submission" date="2016-02" db="EMBL/GenBank/DDBJ databases">
        <title>Genome analysis of coral dinoflagellate symbionts highlights evolutionary adaptations to a symbiotic lifestyle.</title>
        <authorList>
            <person name="Aranda M."/>
            <person name="Li Y."/>
            <person name="Liew Y.J."/>
            <person name="Baumgarten S."/>
            <person name="Simakov O."/>
            <person name="Wilson M."/>
            <person name="Piel J."/>
            <person name="Ashoor H."/>
            <person name="Bougouffa S."/>
            <person name="Bajic V.B."/>
            <person name="Ryu T."/>
            <person name="Ravasi T."/>
            <person name="Bayer T."/>
            <person name="Micklem G."/>
            <person name="Kim H."/>
            <person name="Bhak J."/>
            <person name="Lajeunesse T.C."/>
            <person name="Voolstra C.R."/>
        </authorList>
    </citation>
    <scope>NUCLEOTIDE SEQUENCE [LARGE SCALE GENOMIC DNA]</scope>
    <source>
        <strain evidence="6 7">CCMP2467</strain>
    </source>
</reference>
<dbReference type="PROSITE" id="PS50156">
    <property type="entry name" value="SSD"/>
    <property type="match status" value="1"/>
</dbReference>
<feature type="domain" description="SSD" evidence="5">
    <location>
        <begin position="505"/>
        <end position="665"/>
    </location>
</feature>
<feature type="transmembrane region" description="Helical" evidence="3">
    <location>
        <begin position="1043"/>
        <end position="1064"/>
    </location>
</feature>
<evidence type="ECO:0000313" key="6">
    <source>
        <dbReference type="EMBL" id="OLP85715.1"/>
    </source>
</evidence>
<name>A0A1Q9CS33_SYMMI</name>
<feature type="transmembrane region" description="Helical" evidence="3">
    <location>
        <begin position="979"/>
        <end position="1002"/>
    </location>
</feature>
<dbReference type="OrthoDB" id="6510177at2759"/>
<organism evidence="6 7">
    <name type="scientific">Symbiodinium microadriaticum</name>
    <name type="common">Dinoflagellate</name>
    <name type="synonym">Zooxanthella microadriatica</name>
    <dbReference type="NCBI Taxonomy" id="2951"/>
    <lineage>
        <taxon>Eukaryota</taxon>
        <taxon>Sar</taxon>
        <taxon>Alveolata</taxon>
        <taxon>Dinophyceae</taxon>
        <taxon>Suessiales</taxon>
        <taxon>Symbiodiniaceae</taxon>
        <taxon>Symbiodinium</taxon>
    </lineage>
</organism>
<dbReference type="Proteomes" id="UP000186817">
    <property type="component" value="Unassembled WGS sequence"/>
</dbReference>
<feature type="transmembrane region" description="Helical" evidence="3">
    <location>
        <begin position="929"/>
        <end position="948"/>
    </location>
</feature>
<dbReference type="Pfam" id="PF12349">
    <property type="entry name" value="Sterol-sensing"/>
    <property type="match status" value="1"/>
</dbReference>
<dbReference type="InterPro" id="IPR053958">
    <property type="entry name" value="HMGCR/SNAP/NPC1-like_SSD"/>
</dbReference>
<evidence type="ECO:0000259" key="4">
    <source>
        <dbReference type="PROSITE" id="PS50038"/>
    </source>
</evidence>
<evidence type="ECO:0000256" key="3">
    <source>
        <dbReference type="SAM" id="Phobius"/>
    </source>
</evidence>
<dbReference type="AlphaFoldDB" id="A0A1Q9CS33"/>
<evidence type="ECO:0000256" key="2">
    <source>
        <dbReference type="ARBA" id="ARBA00023157"/>
    </source>
</evidence>
<feature type="domain" description="FZ" evidence="4">
    <location>
        <begin position="1"/>
        <end position="131"/>
    </location>
</feature>
<dbReference type="PANTHER" id="PTHR10796:SF92">
    <property type="entry name" value="PATCHED-RELATED, ISOFORM A"/>
    <property type="match status" value="1"/>
</dbReference>
<dbReference type="Gene3D" id="1.20.1640.10">
    <property type="entry name" value="Multidrug efflux transporter AcrB transmembrane domain"/>
    <property type="match status" value="2"/>
</dbReference>
<keyword evidence="3" id="KW-0472">Membrane</keyword>
<feature type="transmembrane region" description="Helical" evidence="3">
    <location>
        <begin position="274"/>
        <end position="294"/>
    </location>
</feature>
<dbReference type="GO" id="GO:0016020">
    <property type="term" value="C:membrane"/>
    <property type="evidence" value="ECO:0007669"/>
    <property type="project" value="TreeGrafter"/>
</dbReference>